<dbReference type="EMBL" id="CM029047">
    <property type="protein sequence ID" value="KAG2583544.1"/>
    <property type="molecule type" value="Genomic_DNA"/>
</dbReference>
<dbReference type="Proteomes" id="UP000823388">
    <property type="component" value="Chromosome 6K"/>
</dbReference>
<dbReference type="GO" id="GO:0005789">
    <property type="term" value="C:endoplasmic reticulum membrane"/>
    <property type="evidence" value="ECO:0007669"/>
    <property type="project" value="InterPro"/>
</dbReference>
<comment type="caution">
    <text evidence="8">The sequence shown here is derived from an EMBL/GenBank/DDBJ whole genome shotgun (WGS) entry which is preliminary data.</text>
</comment>
<evidence type="ECO:0000256" key="3">
    <source>
        <dbReference type="ARBA" id="ARBA00022692"/>
    </source>
</evidence>
<dbReference type="PANTHER" id="PTHR10809">
    <property type="entry name" value="VESICLE-ASSOCIATED MEMBRANE PROTEIN-ASSOCIATED PROTEIN"/>
    <property type="match status" value="1"/>
</dbReference>
<dbReference type="InterPro" id="IPR016763">
    <property type="entry name" value="VAP"/>
</dbReference>
<keyword evidence="3" id="KW-0812">Transmembrane</keyword>
<reference evidence="8" key="1">
    <citation type="submission" date="2020-05" db="EMBL/GenBank/DDBJ databases">
        <title>WGS assembly of Panicum virgatum.</title>
        <authorList>
            <person name="Lovell J.T."/>
            <person name="Jenkins J."/>
            <person name="Shu S."/>
            <person name="Juenger T.E."/>
            <person name="Schmutz J."/>
        </authorList>
    </citation>
    <scope>NUCLEOTIDE SEQUENCE</scope>
    <source>
        <strain evidence="8">AP13</strain>
    </source>
</reference>
<dbReference type="PANTHER" id="PTHR10809:SF6">
    <property type="entry name" value="AT11025P-RELATED"/>
    <property type="match status" value="1"/>
</dbReference>
<organism evidence="8 9">
    <name type="scientific">Panicum virgatum</name>
    <name type="common">Blackwell switchgrass</name>
    <dbReference type="NCBI Taxonomy" id="38727"/>
    <lineage>
        <taxon>Eukaryota</taxon>
        <taxon>Viridiplantae</taxon>
        <taxon>Streptophyta</taxon>
        <taxon>Embryophyta</taxon>
        <taxon>Tracheophyta</taxon>
        <taxon>Spermatophyta</taxon>
        <taxon>Magnoliopsida</taxon>
        <taxon>Liliopsida</taxon>
        <taxon>Poales</taxon>
        <taxon>Poaceae</taxon>
        <taxon>PACMAD clade</taxon>
        <taxon>Panicoideae</taxon>
        <taxon>Panicodae</taxon>
        <taxon>Paniceae</taxon>
        <taxon>Panicinae</taxon>
        <taxon>Panicum</taxon>
        <taxon>Panicum sect. Hiantes</taxon>
    </lineage>
</organism>
<evidence type="ECO:0000256" key="1">
    <source>
        <dbReference type="ARBA" id="ARBA00004211"/>
    </source>
</evidence>
<dbReference type="GO" id="GO:0090158">
    <property type="term" value="P:endoplasmic reticulum membrane organization"/>
    <property type="evidence" value="ECO:0007669"/>
    <property type="project" value="TreeGrafter"/>
</dbReference>
<dbReference type="SUPFAM" id="SSF49354">
    <property type="entry name" value="PapD-like"/>
    <property type="match status" value="1"/>
</dbReference>
<evidence type="ECO:0000256" key="4">
    <source>
        <dbReference type="ARBA" id="ARBA00022989"/>
    </source>
</evidence>
<keyword evidence="5" id="KW-0472">Membrane</keyword>
<evidence type="ECO:0000256" key="2">
    <source>
        <dbReference type="ARBA" id="ARBA00008932"/>
    </source>
</evidence>
<accession>A0A8T0RDI9</accession>
<feature type="domain" description="MSP" evidence="7">
    <location>
        <begin position="105"/>
        <end position="235"/>
    </location>
</feature>
<keyword evidence="4" id="KW-1133">Transmembrane helix</keyword>
<evidence type="ECO:0000259" key="7">
    <source>
        <dbReference type="PROSITE" id="PS50202"/>
    </source>
</evidence>
<keyword evidence="6" id="KW-0175">Coiled coil</keyword>
<name>A0A8T0RDI9_PANVG</name>
<feature type="coiled-coil region" evidence="6">
    <location>
        <begin position="66"/>
        <end position="93"/>
    </location>
</feature>
<dbReference type="AlphaFoldDB" id="A0A8T0RDI9"/>
<proteinExistence type="inferred from homology"/>
<dbReference type="Gene3D" id="2.60.40.10">
    <property type="entry name" value="Immunoglobulins"/>
    <property type="match status" value="1"/>
</dbReference>
<dbReference type="InterPro" id="IPR013783">
    <property type="entry name" value="Ig-like_fold"/>
</dbReference>
<evidence type="ECO:0000256" key="6">
    <source>
        <dbReference type="SAM" id="Coils"/>
    </source>
</evidence>
<comment type="similarity">
    <text evidence="2">Belongs to the VAMP-associated protein (VAP) (TC 9.B.17) family.</text>
</comment>
<dbReference type="Pfam" id="PF00635">
    <property type="entry name" value="Motile_Sperm"/>
    <property type="match status" value="1"/>
</dbReference>
<dbReference type="PROSITE" id="PS50202">
    <property type="entry name" value="MSP"/>
    <property type="match status" value="1"/>
</dbReference>
<evidence type="ECO:0000313" key="8">
    <source>
        <dbReference type="EMBL" id="KAG2583544.1"/>
    </source>
</evidence>
<keyword evidence="9" id="KW-1185">Reference proteome</keyword>
<evidence type="ECO:0000256" key="5">
    <source>
        <dbReference type="ARBA" id="ARBA00023136"/>
    </source>
</evidence>
<gene>
    <name evidence="8" type="ORF">PVAP13_6KG123400</name>
</gene>
<dbReference type="InterPro" id="IPR008962">
    <property type="entry name" value="PapD-like_sf"/>
</dbReference>
<sequence>MAVVHALKQKNFSLMLYNKVTNKWKERVMCQSAGYSLQEINILGVKTCVDIALRCVDANRNRRPYIIDIINELEELEAKVEKMSLSSDHQSKNLNSLQRWSDSNALAVDPTSELRFPFEPRKDISCCLQLTNKMDGSIAFNIKTNQSKYYAEPNRGILPPCSKRYVLVTLRAQEEAPPNMQCHDMLHIQSVNVREDLTPDGITEDFFERGMVEKVVDVMTLPIVYVAKKRRREFF</sequence>
<evidence type="ECO:0000313" key="9">
    <source>
        <dbReference type="Proteomes" id="UP000823388"/>
    </source>
</evidence>
<dbReference type="GO" id="GO:0061817">
    <property type="term" value="P:endoplasmic reticulum-plasma membrane tethering"/>
    <property type="evidence" value="ECO:0007669"/>
    <property type="project" value="TreeGrafter"/>
</dbReference>
<protein>
    <recommendedName>
        <fullName evidence="7">MSP domain-containing protein</fullName>
    </recommendedName>
</protein>
<dbReference type="GO" id="GO:0005886">
    <property type="term" value="C:plasma membrane"/>
    <property type="evidence" value="ECO:0007669"/>
    <property type="project" value="TreeGrafter"/>
</dbReference>
<dbReference type="InterPro" id="IPR000535">
    <property type="entry name" value="MSP_dom"/>
</dbReference>
<comment type="subcellular location">
    <subcellularLocation>
        <location evidence="1">Membrane</location>
        <topology evidence="1">Single-pass type IV membrane protein</topology>
    </subcellularLocation>
</comment>